<sequence length="896" mass="87431">MSTTASANDVAGLQANGTNTYEVTEPNVTVSLDNTDFDVQSGASLTLTGSSNTVTAESGAGGLNVDGNGNVISGANADGMQVNLNGSGNVLTMGGNGGVTDTGSGDTITIGTDSQAGLFGSQTTLDATQGGDLIYVESTSSGATINASNDRVQASQSIQLNGDGNQVGLSQSTLNLSGNNNTIGVGTGSEVVTSNGSLTEAADGSFVGTGNVNAGAVSLTGGVATVQLGNGNIATIGNVAAGTTFDYVDASGTTSSITLMDSDLQHVGGSLYDVTGPVTALMSNTIFDVQSGASLNLTGSSNTVIAESGAGGLNVNGTGNTISGANADGMQVDLNGSGNVLTMGGNGGVTDTGSGDTITIGTDSQAGLFGSQTTLDATQGGDLIYVESTSSGATINASNDRVQASQSIQLNGDGNQVGLSQSTLNLSGNNNTIGVGTGSEVVTSNGSLTEAADGSFVGTGNVNAGAVSLTGGVATVQLGNGNIATIDNVASGTTFDYVDASGATSAFTLVDTDLQHVGGSLYDVTGPVTALMSNTIFDVQSGASLNLTGSSNTVIAESGVGGLNVNGSGNVITGTSTNGMQVGLSGSGNVLTAGTNGGVTDTGAGDTITIGTNSQAGLFGSQTTLNAKQGGDLIYVESTSSGATVNASNDRVQAWQSFQLNGNGNEVGVSQSTLNLSGNNNTVGVGTGSEIVTSNGSLTDAANGTLVGTGNVDVSAVSLSGGVATVQLGNGNVATIGNVAAGTTFEHVDASGNGTWTVLQDSGLSSSVSATFDFGTGGGQQTINAVTGATGSEAGVVDFAPGITDNQLWFEQVGNNLQVDIIGTRDSLTVNGWFADAAAAQQFHTADGLMADSQVNQLVAAMASYSSANPGFNPATATGMPSDSTLQGAIASAWHH</sequence>
<dbReference type="EMBL" id="CABVQH010000003">
    <property type="protein sequence ID" value="VWC56945.1"/>
    <property type="molecule type" value="Genomic_DNA"/>
</dbReference>
<gene>
    <name evidence="1" type="primary">cya</name>
    <name evidence="1" type="ORF">BLA18109_00955</name>
</gene>
<organism evidence="1 2">
    <name type="scientific">Burkholderia lata (strain ATCC 17760 / DSM 23089 / LMG 22485 / NCIMB 9086 / R18194 / 383)</name>
    <dbReference type="NCBI Taxonomy" id="482957"/>
    <lineage>
        <taxon>Bacteria</taxon>
        <taxon>Pseudomonadati</taxon>
        <taxon>Pseudomonadota</taxon>
        <taxon>Betaproteobacteria</taxon>
        <taxon>Burkholderiales</taxon>
        <taxon>Burkholderiaceae</taxon>
        <taxon>Burkholderia</taxon>
        <taxon>Burkholderia cepacia complex</taxon>
    </lineage>
</organism>
<evidence type="ECO:0000313" key="2">
    <source>
        <dbReference type="Proteomes" id="UP000494260"/>
    </source>
</evidence>
<reference evidence="1 2" key="1">
    <citation type="submission" date="2019-09" db="EMBL/GenBank/DDBJ databases">
        <authorList>
            <person name="Depoorter E."/>
        </authorList>
    </citation>
    <scope>NUCLEOTIDE SEQUENCE [LARGE SCALE GENOMIC DNA]</scope>
    <source>
        <strain evidence="1">R-18109</strain>
    </source>
</reference>
<proteinExistence type="predicted"/>
<dbReference type="Proteomes" id="UP000494260">
    <property type="component" value="Unassembled WGS sequence"/>
</dbReference>
<dbReference type="RefSeq" id="WP_174949373.1">
    <property type="nucleotide sequence ID" value="NZ_CABVQH010000003.1"/>
</dbReference>
<protein>
    <submittedName>
        <fullName evidence="1">Bifunctional hemolysin/adenylate cyclase</fullName>
    </submittedName>
</protein>
<evidence type="ECO:0000313" key="1">
    <source>
        <dbReference type="EMBL" id="VWC56945.1"/>
    </source>
</evidence>
<dbReference type="AlphaFoldDB" id="A0A6P2TKM4"/>
<name>A0A6P2TKM4_BURL3</name>
<accession>A0A6P2TKM4</accession>